<evidence type="ECO:0008006" key="6">
    <source>
        <dbReference type="Google" id="ProtNLM"/>
    </source>
</evidence>
<organism evidence="2 5">
    <name type="scientific">Adineta ricciae</name>
    <name type="common">Rotifer</name>
    <dbReference type="NCBI Taxonomy" id="249248"/>
    <lineage>
        <taxon>Eukaryota</taxon>
        <taxon>Metazoa</taxon>
        <taxon>Spiralia</taxon>
        <taxon>Gnathifera</taxon>
        <taxon>Rotifera</taxon>
        <taxon>Eurotatoria</taxon>
        <taxon>Bdelloidea</taxon>
        <taxon>Adinetida</taxon>
        <taxon>Adinetidae</taxon>
        <taxon>Adineta</taxon>
    </lineage>
</organism>
<keyword evidence="1" id="KW-0812">Transmembrane</keyword>
<feature type="transmembrane region" description="Helical" evidence="1">
    <location>
        <begin position="103"/>
        <end position="122"/>
    </location>
</feature>
<proteinExistence type="predicted"/>
<dbReference type="AlphaFoldDB" id="A0A814UEF8"/>
<evidence type="ECO:0000313" key="5">
    <source>
        <dbReference type="Proteomes" id="UP000663852"/>
    </source>
</evidence>
<feature type="transmembrane region" description="Helical" evidence="1">
    <location>
        <begin position="70"/>
        <end position="91"/>
    </location>
</feature>
<evidence type="ECO:0000313" key="4">
    <source>
        <dbReference type="Proteomes" id="UP000663828"/>
    </source>
</evidence>
<dbReference type="Proteomes" id="UP000663828">
    <property type="component" value="Unassembled WGS sequence"/>
</dbReference>
<protein>
    <recommendedName>
        <fullName evidence="6">Integral membrane protein</fullName>
    </recommendedName>
</protein>
<evidence type="ECO:0000256" key="1">
    <source>
        <dbReference type="SAM" id="Phobius"/>
    </source>
</evidence>
<evidence type="ECO:0000313" key="3">
    <source>
        <dbReference type="EMBL" id="CAF1550164.1"/>
    </source>
</evidence>
<dbReference type="EMBL" id="CAJNOR010005187">
    <property type="protein sequence ID" value="CAF1550164.1"/>
    <property type="molecule type" value="Genomic_DNA"/>
</dbReference>
<gene>
    <name evidence="2" type="ORF">EDS130_LOCUS23842</name>
    <name evidence="3" type="ORF">XAT740_LOCUS42832</name>
</gene>
<keyword evidence="4" id="KW-1185">Reference proteome</keyword>
<name>A0A814UEF8_ADIRI</name>
<feature type="transmembrane region" description="Helical" evidence="1">
    <location>
        <begin position="142"/>
        <end position="160"/>
    </location>
</feature>
<evidence type="ECO:0000313" key="2">
    <source>
        <dbReference type="EMBL" id="CAF1173797.1"/>
    </source>
</evidence>
<sequence length="236" mass="26536">MFETEIITAAVLASFVGILTLVWLVQSIQASCRPPQLTIIVLIFYLTNFAEMVFRGTIYYSTLDTTTNLIIISVLTVVGQRMHILANYGFITKVLGYQWMLSRLILVGALLIMMVSNILAIVSGMQLTNPYTIASGFQLRQISAGLKLALAVLFYPIWFATKAFKDTTKQGIVLLLISSVTCLVIAIYDVITSIPQYYIITSQQQMWFFIFQLAPTLIALIVWAVLHPKRSLVIRR</sequence>
<reference evidence="2" key="1">
    <citation type="submission" date="2021-02" db="EMBL/GenBank/DDBJ databases">
        <authorList>
            <person name="Nowell W R."/>
        </authorList>
    </citation>
    <scope>NUCLEOTIDE SEQUENCE</scope>
</reference>
<dbReference type="OrthoDB" id="10046943at2759"/>
<dbReference type="Proteomes" id="UP000663852">
    <property type="component" value="Unassembled WGS sequence"/>
</dbReference>
<keyword evidence="1" id="KW-1133">Transmembrane helix</keyword>
<accession>A0A814UEF8</accession>
<keyword evidence="1" id="KW-0472">Membrane</keyword>
<feature type="transmembrane region" description="Helical" evidence="1">
    <location>
        <begin position="37"/>
        <end position="58"/>
    </location>
</feature>
<feature type="transmembrane region" description="Helical" evidence="1">
    <location>
        <begin position="206"/>
        <end position="226"/>
    </location>
</feature>
<feature type="transmembrane region" description="Helical" evidence="1">
    <location>
        <begin position="6"/>
        <end position="25"/>
    </location>
</feature>
<comment type="caution">
    <text evidence="2">The sequence shown here is derived from an EMBL/GenBank/DDBJ whole genome shotgun (WGS) entry which is preliminary data.</text>
</comment>
<dbReference type="EMBL" id="CAJNOJ010000132">
    <property type="protein sequence ID" value="CAF1173797.1"/>
    <property type="molecule type" value="Genomic_DNA"/>
</dbReference>
<feature type="transmembrane region" description="Helical" evidence="1">
    <location>
        <begin position="172"/>
        <end position="194"/>
    </location>
</feature>